<evidence type="ECO:0000313" key="3">
    <source>
        <dbReference type="EMBL" id="KAG5465211.1"/>
    </source>
</evidence>
<feature type="compositionally biased region" description="Low complexity" evidence="2">
    <location>
        <begin position="702"/>
        <end position="716"/>
    </location>
</feature>
<feature type="compositionally biased region" description="Low complexity" evidence="2">
    <location>
        <begin position="1465"/>
        <end position="1474"/>
    </location>
</feature>
<reference evidence="4" key="2">
    <citation type="journal article" date="2021" name="Sci. Data">
        <title>Chromosome-scale genome sequencing, assembly and annotation of six genomes from subfamily Leishmaniinae.</title>
        <authorList>
            <person name="Almutairi H."/>
            <person name="Urbaniak M.D."/>
            <person name="Bates M.D."/>
            <person name="Jariyapan N."/>
            <person name="Kwakye-Nuako G."/>
            <person name="Thomaz Soccol V."/>
            <person name="Al-Salem W.S."/>
            <person name="Dillon R.J."/>
            <person name="Bates P.A."/>
            <person name="Gatherer D."/>
        </authorList>
    </citation>
    <scope>NUCLEOTIDE SEQUENCE [LARGE SCALE GENOMIC DNA]</scope>
</reference>
<dbReference type="GeneID" id="92356675"/>
<feature type="region of interest" description="Disordered" evidence="2">
    <location>
        <begin position="945"/>
        <end position="1001"/>
    </location>
</feature>
<reference evidence="4" key="1">
    <citation type="journal article" date="2021" name="Microbiol. Resour. Announc.">
        <title>LGAAP: Leishmaniinae Genome Assembly and Annotation Pipeline.</title>
        <authorList>
            <person name="Almutairi H."/>
            <person name="Urbaniak M.D."/>
            <person name="Bates M.D."/>
            <person name="Jariyapan N."/>
            <person name="Kwakye-Nuako G."/>
            <person name="Thomaz-Soccol V."/>
            <person name="Al-Salem W.S."/>
            <person name="Dillon R.J."/>
            <person name="Bates P.A."/>
            <person name="Gatherer D."/>
        </authorList>
    </citation>
    <scope>NUCLEOTIDE SEQUENCE [LARGE SCALE GENOMIC DNA]</scope>
</reference>
<dbReference type="RefSeq" id="XP_067058842.1">
    <property type="nucleotide sequence ID" value="XM_067202741.1"/>
</dbReference>
<evidence type="ECO:0000256" key="1">
    <source>
        <dbReference type="SAM" id="Coils"/>
    </source>
</evidence>
<name>A0A836G064_9TRYP</name>
<feature type="compositionally biased region" description="Pro residues" evidence="2">
    <location>
        <begin position="1475"/>
        <end position="1501"/>
    </location>
</feature>
<feature type="compositionally biased region" description="Low complexity" evidence="2">
    <location>
        <begin position="965"/>
        <end position="983"/>
    </location>
</feature>
<evidence type="ECO:0000313" key="4">
    <source>
        <dbReference type="Proteomes" id="UP000674143"/>
    </source>
</evidence>
<feature type="compositionally biased region" description="Basic and acidic residues" evidence="2">
    <location>
        <begin position="837"/>
        <end position="851"/>
    </location>
</feature>
<feature type="region of interest" description="Disordered" evidence="2">
    <location>
        <begin position="1241"/>
        <end position="1350"/>
    </location>
</feature>
<evidence type="ECO:0008006" key="5">
    <source>
        <dbReference type="Google" id="ProtNLM"/>
    </source>
</evidence>
<protein>
    <recommendedName>
        <fullName evidence="5">Flagellum transition zone component</fullName>
    </recommendedName>
</protein>
<keyword evidence="1" id="KW-0175">Coiled coil</keyword>
<feature type="region of interest" description="Disordered" evidence="2">
    <location>
        <begin position="825"/>
        <end position="896"/>
    </location>
</feature>
<feature type="region of interest" description="Disordered" evidence="2">
    <location>
        <begin position="689"/>
        <end position="786"/>
    </location>
</feature>
<organism evidence="3 4">
    <name type="scientific">Leishmania orientalis</name>
    <dbReference type="NCBI Taxonomy" id="2249476"/>
    <lineage>
        <taxon>Eukaryota</taxon>
        <taxon>Discoba</taxon>
        <taxon>Euglenozoa</taxon>
        <taxon>Kinetoplastea</taxon>
        <taxon>Metakinetoplastina</taxon>
        <taxon>Trypanosomatida</taxon>
        <taxon>Trypanosomatidae</taxon>
        <taxon>Leishmaniinae</taxon>
        <taxon>Leishmania</taxon>
    </lineage>
</organism>
<dbReference type="EMBL" id="JAFHLR010000036">
    <property type="protein sequence ID" value="KAG5465211.1"/>
    <property type="molecule type" value="Genomic_DNA"/>
</dbReference>
<feature type="compositionally biased region" description="Polar residues" evidence="2">
    <location>
        <begin position="1269"/>
        <end position="1278"/>
    </location>
</feature>
<feature type="compositionally biased region" description="Polar residues" evidence="2">
    <location>
        <begin position="952"/>
        <end position="963"/>
    </location>
</feature>
<proteinExistence type="predicted"/>
<feature type="region of interest" description="Disordered" evidence="2">
    <location>
        <begin position="290"/>
        <end position="312"/>
    </location>
</feature>
<keyword evidence="4" id="KW-1185">Reference proteome</keyword>
<feature type="region of interest" description="Disordered" evidence="2">
    <location>
        <begin position="1078"/>
        <end position="1106"/>
    </location>
</feature>
<feature type="coiled-coil region" evidence="1">
    <location>
        <begin position="543"/>
        <end position="628"/>
    </location>
</feature>
<comment type="caution">
    <text evidence="3">The sequence shown here is derived from an EMBL/GenBank/DDBJ whole genome shotgun (WGS) entry which is preliminary data.</text>
</comment>
<sequence length="1501" mass="157116">MMKEHLWRPGDTSDEGIYARSPLTTSEETKQFLPGSRLLSTTEFKRIYLGDGAGGNSSTMVTAGHSSSSANGVLAMSAHPPTLLSSRTGWGPRGGSSHVIRAPRRPATGIAARVHHKDDGAGTARQLRYFCGGAGGSKRGSIFFETHTPLLPRASAPRMRADEHRPFSSSPLTCGASQAVVPASVCATHKPLPHQLRSRVRLARRASSPTERIYSGAGSLHRVQLRTEDAWLELTRELMNKKDEVHSLQQRLRHAHVLLRSLHGVTGGMADDDDDAADADAAAGVDTAASGVATDSKPTGGSALEVVSSTQRPRPREYWQRRAYFLMRRNEELQAESDRLRRDSRGSKVHALMQELKSVRRELSRYRRQTGASIALSASANVLMSESGDAEAGLGSPQHGNGNTVSGPAGPCLLDCVDAASSSRAPAADDSFLREKDDTIRDLRERLRLLSQQYQKTDAGLVAATQRLEDMMHRHSAMLVEWEALVALPQELARTQQQLAITQVRLLDSEREVEAFRQLFDTQASPATLRAVAYERNHLVELLRQSQQKEAALRDEMKAAQQQLVRSVEKKCREQYAEEQAMTRDRDAQQEETVQLLRKQVAALEQKLEVQREAYEAQLAERAEARETDMTQLLLESVRRPETGTWSAALSASRSLSAGALPRPTLPDGQLPTTADFCLAAGGAPLHCPSSEQTKRDPMLPAASFSESTASSTSAEGPMTGAAAQDGIVSSTERDAGESTLSSISDKADSSTASRSLTSDTEGEASSFSSPPVHQSRSGTGELAAVSTSQRCNEYVSDVTERQQPEVAAVVAATVVTDAMRAASTCSSAANDYGDSEGGRGDEETAEKVSESRSGSSAASSTRSSLTPASEVDDATVQQGSSVAGTKAAPSSTNTHIMDLPAPPLAAVSPVSILINRTSITCPLLPPNIRAVVHSPDMSSQGTVSVAEHTHTQQMLTGNSETKTSSDYLSEGSFSSSFSSSSSLNLPRTGGDEDGTSAPAGLSVRELHDGSVQQMKEGGVATPNRSTSSGAQALTEAVTRPLLPLAEPHVAAPLPAAQPANERQASVSLLRFAAASGSTTLPSRGLPIPSPTALTPAVDSSSYPPRHNSSCLLTGVGSDDDFGGAAGTSRSGMGSRMHSNEHASFDFTPQYSGNASFDFVGLLAERHCLEDMQNALGFSRQSSVATAAVSGVVGGAASASLGDTLSGTSSGEHAVVGTGAAGLRKTPSPPLDSDVLPLRQGVLSTCDDDGGEGETGAKAAVGNDERSGVNGTADQSSGPRLAEVSYQGDDDDDAGSSISSQRATAVTREREEMPLADAAPLADPADCAPGSAPTCGASAAKDPEPRGTIPRGLDGIADLDAPSSSAAIALSHASHTILSSNSKTLTQEENAILSFGFEGGGEEKLEAGHVESAGPPSDSSAAAATAEPLRPPGDTVMKMPEPPSDVSITAAAAGPSLAPLPPRVSVPVAPRATLPSPPLGLVPLPPRVEVPLPPSSQAPKP</sequence>
<accession>A0A836G064</accession>
<feature type="compositionally biased region" description="Low complexity" evidence="2">
    <location>
        <begin position="852"/>
        <end position="870"/>
    </location>
</feature>
<evidence type="ECO:0000256" key="2">
    <source>
        <dbReference type="SAM" id="MobiDB-lite"/>
    </source>
</evidence>
<feature type="compositionally biased region" description="Low complexity" evidence="2">
    <location>
        <begin position="1315"/>
        <end position="1329"/>
    </location>
</feature>
<dbReference type="KEGG" id="loi:92356675"/>
<feature type="compositionally biased region" description="Polar residues" evidence="2">
    <location>
        <begin position="739"/>
        <end position="779"/>
    </location>
</feature>
<dbReference type="Proteomes" id="UP000674143">
    <property type="component" value="Unassembled WGS sequence"/>
</dbReference>
<feature type="compositionally biased region" description="Polar residues" evidence="2">
    <location>
        <begin position="876"/>
        <end position="896"/>
    </location>
</feature>
<feature type="coiled-coil region" evidence="1">
    <location>
        <begin position="323"/>
        <end position="369"/>
    </location>
</feature>
<feature type="region of interest" description="Disordered" evidence="2">
    <location>
        <begin position="1403"/>
        <end position="1501"/>
    </location>
</feature>
<gene>
    <name evidence="3" type="ORF">LSCM4_00664</name>
</gene>
<feature type="compositionally biased region" description="Low complexity" evidence="2">
    <location>
        <begin position="1412"/>
        <end position="1428"/>
    </location>
</feature>